<dbReference type="EMBL" id="JACJHZ010000073">
    <property type="protein sequence ID" value="MBA9024614.1"/>
    <property type="molecule type" value="Genomic_DNA"/>
</dbReference>
<evidence type="ECO:0000313" key="2">
    <source>
        <dbReference type="Proteomes" id="UP000587524"/>
    </source>
</evidence>
<proteinExistence type="predicted"/>
<name>A0ABR6CHU2_9HYPH</name>
<comment type="caution">
    <text evidence="1">The sequence shown here is derived from an EMBL/GenBank/DDBJ whole genome shotgun (WGS) entry which is preliminary data.</text>
</comment>
<sequence>MSDDLRVDALAASELVSSSLLASLVGMLGAKGLLSDKEVGEIYEHAYSLLKEHQGNEAGLASIYDAALEIIEAELLEYRK</sequence>
<accession>A0ABR6CHU2</accession>
<organism evidence="1 2">
    <name type="scientific">Aminobacter ciceronei</name>
    <dbReference type="NCBI Taxonomy" id="150723"/>
    <lineage>
        <taxon>Bacteria</taxon>
        <taxon>Pseudomonadati</taxon>
        <taxon>Pseudomonadota</taxon>
        <taxon>Alphaproteobacteria</taxon>
        <taxon>Hyphomicrobiales</taxon>
        <taxon>Phyllobacteriaceae</taxon>
        <taxon>Aminobacter</taxon>
    </lineage>
</organism>
<keyword evidence="2" id="KW-1185">Reference proteome</keyword>
<reference evidence="1 2" key="1">
    <citation type="submission" date="2020-08" db="EMBL/GenBank/DDBJ databases">
        <title>Genomic Encyclopedia of Type Strains, Phase IV (KMG-IV): sequencing the most valuable type-strain genomes for metagenomic binning, comparative biology and taxonomic classification.</title>
        <authorList>
            <person name="Goeker M."/>
        </authorList>
    </citation>
    <scope>NUCLEOTIDE SEQUENCE [LARGE SCALE GENOMIC DNA]</scope>
    <source>
        <strain evidence="1 2">DSM 17455</strain>
    </source>
</reference>
<protein>
    <submittedName>
        <fullName evidence="1">Uncharacterized protein</fullName>
    </submittedName>
</protein>
<dbReference type="RefSeq" id="WP_182576209.1">
    <property type="nucleotide sequence ID" value="NZ_JACJHY010000073.1"/>
</dbReference>
<dbReference type="Proteomes" id="UP000587524">
    <property type="component" value="Unassembled WGS sequence"/>
</dbReference>
<gene>
    <name evidence="1" type="ORF">HNQ97_006654</name>
</gene>
<evidence type="ECO:0000313" key="1">
    <source>
        <dbReference type="EMBL" id="MBA9024614.1"/>
    </source>
</evidence>